<dbReference type="AlphaFoldDB" id="A0A4P9X2Q1"/>
<evidence type="ECO:0000313" key="13">
    <source>
        <dbReference type="Proteomes" id="UP000274922"/>
    </source>
</evidence>
<evidence type="ECO:0000256" key="9">
    <source>
        <dbReference type="ARBA" id="ARBA00023242"/>
    </source>
</evidence>
<name>A0A4P9X2Q1_9FUNG</name>
<dbReference type="PANTHER" id="PTHR20934">
    <property type="entry name" value="TRANSCRIPTION ELONGATION FACTOR 1 HOMOLOG"/>
    <property type="match status" value="1"/>
</dbReference>
<evidence type="ECO:0000256" key="2">
    <source>
        <dbReference type="ARBA" id="ARBA00004123"/>
    </source>
</evidence>
<dbReference type="STRING" id="1555241.A0A4P9X2Q1"/>
<evidence type="ECO:0000256" key="11">
    <source>
        <dbReference type="SAM" id="MobiDB-lite"/>
    </source>
</evidence>
<evidence type="ECO:0000256" key="10">
    <source>
        <dbReference type="RuleBase" id="RU364033"/>
    </source>
</evidence>
<feature type="compositionally biased region" description="Acidic residues" evidence="11">
    <location>
        <begin position="119"/>
        <end position="129"/>
    </location>
</feature>
<dbReference type="OrthoDB" id="445983at2759"/>
<dbReference type="GO" id="GO:0006368">
    <property type="term" value="P:transcription elongation by RNA polymerase II"/>
    <property type="evidence" value="ECO:0007669"/>
    <property type="project" value="TreeGrafter"/>
</dbReference>
<dbReference type="Gene3D" id="2.20.25.190">
    <property type="match status" value="1"/>
</dbReference>
<gene>
    <name evidence="12" type="ORF">CXG81DRAFT_15347</name>
</gene>
<dbReference type="Proteomes" id="UP000274922">
    <property type="component" value="Unassembled WGS sequence"/>
</dbReference>
<comment type="function">
    <text evidence="1 10">Transcription elongation factor implicated in the maintenance of proper chromatin structure in actively transcribed regions.</text>
</comment>
<dbReference type="EMBL" id="ML014352">
    <property type="protein sequence ID" value="RKO98856.1"/>
    <property type="molecule type" value="Genomic_DNA"/>
</dbReference>
<dbReference type="GO" id="GO:0008023">
    <property type="term" value="C:transcription elongation factor complex"/>
    <property type="evidence" value="ECO:0007669"/>
    <property type="project" value="TreeGrafter"/>
</dbReference>
<evidence type="ECO:0000256" key="1">
    <source>
        <dbReference type="ARBA" id="ARBA00003357"/>
    </source>
</evidence>
<dbReference type="SUPFAM" id="SSF57783">
    <property type="entry name" value="Zinc beta-ribbon"/>
    <property type="match status" value="1"/>
</dbReference>
<protein>
    <recommendedName>
        <fullName evidence="10">Transcription elongation factor 1 homolog</fullName>
    </recommendedName>
</protein>
<keyword evidence="7 10" id="KW-0805">Transcription regulation</keyword>
<dbReference type="Pfam" id="PF05129">
    <property type="entry name" value="Zn_ribbon_Elf1"/>
    <property type="match status" value="1"/>
</dbReference>
<evidence type="ECO:0000313" key="12">
    <source>
        <dbReference type="EMBL" id="RKO98856.1"/>
    </source>
</evidence>
<dbReference type="InterPro" id="IPR007808">
    <property type="entry name" value="Elf1"/>
</dbReference>
<comment type="subcellular location">
    <subcellularLocation>
        <location evidence="2 10">Nucleus</location>
    </subcellularLocation>
</comment>
<evidence type="ECO:0000256" key="3">
    <source>
        <dbReference type="ARBA" id="ARBA00009730"/>
    </source>
</evidence>
<sequence>MGKRKSKRVAPKRAKTSLDTAFNCVFCNHDNSVTVKLDRNMNIGNLSCRACGVSFQSHVNYLSEPIDVYSDWLDACEQTNKMVAQSRAAAGAGARDGRASDDEGRDSDRGRSRGRAVQDDDEDPDEEDY</sequence>
<comment type="similarity">
    <text evidence="3 10">Belongs to the ELOF1 family.</text>
</comment>
<organism evidence="12 13">
    <name type="scientific">Caulochytrium protostelioides</name>
    <dbReference type="NCBI Taxonomy" id="1555241"/>
    <lineage>
        <taxon>Eukaryota</taxon>
        <taxon>Fungi</taxon>
        <taxon>Fungi incertae sedis</taxon>
        <taxon>Chytridiomycota</taxon>
        <taxon>Chytridiomycota incertae sedis</taxon>
        <taxon>Chytridiomycetes</taxon>
        <taxon>Caulochytriales</taxon>
        <taxon>Caulochytriaceae</taxon>
        <taxon>Caulochytrium</taxon>
    </lineage>
</organism>
<dbReference type="FunFam" id="2.20.25.190:FF:000001">
    <property type="entry name" value="Transcription elongation factor 1 homolog"/>
    <property type="match status" value="1"/>
</dbReference>
<accession>A0A4P9X2Q1</accession>
<feature type="region of interest" description="Disordered" evidence="11">
    <location>
        <begin position="85"/>
        <end position="129"/>
    </location>
</feature>
<feature type="compositionally biased region" description="Basic and acidic residues" evidence="11">
    <location>
        <begin position="95"/>
        <end position="111"/>
    </location>
</feature>
<keyword evidence="4 10" id="KW-0479">Metal-binding</keyword>
<keyword evidence="8 10" id="KW-0804">Transcription</keyword>
<keyword evidence="6 10" id="KW-0862">Zinc</keyword>
<evidence type="ECO:0000256" key="5">
    <source>
        <dbReference type="ARBA" id="ARBA00022771"/>
    </source>
</evidence>
<evidence type="ECO:0000256" key="7">
    <source>
        <dbReference type="ARBA" id="ARBA00023015"/>
    </source>
</evidence>
<dbReference type="GO" id="GO:0000993">
    <property type="term" value="F:RNA polymerase II complex binding"/>
    <property type="evidence" value="ECO:0007669"/>
    <property type="project" value="TreeGrafter"/>
</dbReference>
<keyword evidence="5 10" id="KW-0863">Zinc-finger</keyword>
<evidence type="ECO:0000256" key="8">
    <source>
        <dbReference type="ARBA" id="ARBA00023163"/>
    </source>
</evidence>
<proteinExistence type="inferred from homology"/>
<evidence type="ECO:0000256" key="6">
    <source>
        <dbReference type="ARBA" id="ARBA00022833"/>
    </source>
</evidence>
<reference evidence="13" key="1">
    <citation type="journal article" date="2018" name="Nat. Microbiol.">
        <title>Leveraging single-cell genomics to expand the fungal tree of life.</title>
        <authorList>
            <person name="Ahrendt S.R."/>
            <person name="Quandt C.A."/>
            <person name="Ciobanu D."/>
            <person name="Clum A."/>
            <person name="Salamov A."/>
            <person name="Andreopoulos B."/>
            <person name="Cheng J.F."/>
            <person name="Woyke T."/>
            <person name="Pelin A."/>
            <person name="Henrissat B."/>
            <person name="Reynolds N.K."/>
            <person name="Benny G.L."/>
            <person name="Smith M.E."/>
            <person name="James T.Y."/>
            <person name="Grigoriev I.V."/>
        </authorList>
    </citation>
    <scope>NUCLEOTIDE SEQUENCE [LARGE SCALE GENOMIC DNA]</scope>
    <source>
        <strain evidence="13">ATCC 52028</strain>
    </source>
</reference>
<keyword evidence="13" id="KW-1185">Reference proteome</keyword>
<dbReference type="GO" id="GO:0008270">
    <property type="term" value="F:zinc ion binding"/>
    <property type="evidence" value="ECO:0007669"/>
    <property type="project" value="UniProtKB-KW"/>
</dbReference>
<evidence type="ECO:0000256" key="4">
    <source>
        <dbReference type="ARBA" id="ARBA00022723"/>
    </source>
</evidence>
<keyword evidence="9 10" id="KW-0539">Nucleus</keyword>
<dbReference type="InterPro" id="IPR038567">
    <property type="entry name" value="T_Elf1_sf"/>
</dbReference>
<dbReference type="PANTHER" id="PTHR20934:SF0">
    <property type="entry name" value="TRANSCRIPTION ELONGATION FACTOR 1 HOMOLOG"/>
    <property type="match status" value="1"/>
</dbReference>